<dbReference type="PROSITE" id="PS51779">
    <property type="entry name" value="POTRA"/>
    <property type="match status" value="1"/>
</dbReference>
<reference evidence="4" key="2">
    <citation type="submission" date="2020-02" db="EMBL/GenBank/DDBJ databases">
        <authorList>
            <consortium name="NCBI Pathogen Detection Project"/>
        </authorList>
    </citation>
    <scope>NUCLEOTIDE SEQUENCE</scope>
    <source>
        <strain evidence="4">MA.CK_00/00001968</strain>
    </source>
</reference>
<dbReference type="Pfam" id="PF08479">
    <property type="entry name" value="POTRA_2"/>
    <property type="match status" value="1"/>
</dbReference>
<reference evidence="4" key="1">
    <citation type="journal article" date="2018" name="Genome Biol.">
        <title>SKESA: strategic k-mer extension for scrupulous assemblies.</title>
        <authorList>
            <person name="Souvorov A."/>
            <person name="Agarwala R."/>
            <person name="Lipman D.J."/>
        </authorList>
    </citation>
    <scope>NUCLEOTIDE SEQUENCE</scope>
    <source>
        <strain evidence="4">MA.CK_00/00001968</strain>
    </source>
</reference>
<dbReference type="GO" id="GO:0016020">
    <property type="term" value="C:membrane"/>
    <property type="evidence" value="ECO:0007669"/>
    <property type="project" value="UniProtKB-SubCell"/>
</dbReference>
<name>A0A743SSY4_SALER</name>
<evidence type="ECO:0000256" key="1">
    <source>
        <dbReference type="ARBA" id="ARBA00004370"/>
    </source>
</evidence>
<dbReference type="GO" id="GO:0046819">
    <property type="term" value="P:protein secretion by the type V secretion system"/>
    <property type="evidence" value="ECO:0007669"/>
    <property type="project" value="TreeGrafter"/>
</dbReference>
<evidence type="ECO:0000259" key="3">
    <source>
        <dbReference type="PROSITE" id="PS51779"/>
    </source>
</evidence>
<gene>
    <name evidence="4" type="ORF">G9F27_005580</name>
</gene>
<organism evidence="4">
    <name type="scientific">Salmonella enterica</name>
    <name type="common">Salmonella choleraesuis</name>
    <dbReference type="NCBI Taxonomy" id="28901"/>
    <lineage>
        <taxon>Bacteria</taxon>
        <taxon>Pseudomonadati</taxon>
        <taxon>Pseudomonadota</taxon>
        <taxon>Gammaproteobacteria</taxon>
        <taxon>Enterobacterales</taxon>
        <taxon>Enterobacteriaceae</taxon>
        <taxon>Salmonella</taxon>
    </lineage>
</organism>
<comment type="subcellular location">
    <subcellularLocation>
        <location evidence="1">Membrane</location>
    </subcellularLocation>
</comment>
<dbReference type="PANTHER" id="PTHR34597">
    <property type="entry name" value="SLR1661 PROTEIN"/>
    <property type="match status" value="1"/>
</dbReference>
<keyword evidence="2" id="KW-0472">Membrane</keyword>
<dbReference type="InterPro" id="IPR051544">
    <property type="entry name" value="TPS_OM_transporter"/>
</dbReference>
<accession>A0A743SSY4</accession>
<protein>
    <submittedName>
        <fullName evidence="4">ShlB/FhaC/HecB family hemolysin secretion/activation protein</fullName>
    </submittedName>
</protein>
<dbReference type="Gene3D" id="3.10.20.310">
    <property type="entry name" value="membrane protein fhac"/>
    <property type="match status" value="2"/>
</dbReference>
<dbReference type="GO" id="GO:0098046">
    <property type="term" value="C:type V protein secretion system complex"/>
    <property type="evidence" value="ECO:0007669"/>
    <property type="project" value="TreeGrafter"/>
</dbReference>
<feature type="domain" description="POTRA" evidence="3">
    <location>
        <begin position="53"/>
        <end position="129"/>
    </location>
</feature>
<dbReference type="InterPro" id="IPR013686">
    <property type="entry name" value="Polypept-transport_assoc_ShlB"/>
</dbReference>
<dbReference type="GO" id="GO:0008320">
    <property type="term" value="F:protein transmembrane transporter activity"/>
    <property type="evidence" value="ECO:0007669"/>
    <property type="project" value="TreeGrafter"/>
</dbReference>
<dbReference type="InterPro" id="IPR034746">
    <property type="entry name" value="POTRA"/>
</dbReference>
<dbReference type="EMBL" id="DAAUQX010000110">
    <property type="protein sequence ID" value="HAF2131225.1"/>
    <property type="molecule type" value="Genomic_DNA"/>
</dbReference>
<comment type="caution">
    <text evidence="4">The sequence shown here is derived from an EMBL/GenBank/DDBJ whole genome shotgun (WGS) entry which is preliminary data.</text>
</comment>
<dbReference type="AlphaFoldDB" id="A0A743SSY4"/>
<evidence type="ECO:0000313" key="4">
    <source>
        <dbReference type="EMBL" id="HAF2131225.1"/>
    </source>
</evidence>
<proteinExistence type="predicted"/>
<evidence type="ECO:0000256" key="2">
    <source>
        <dbReference type="ARBA" id="ARBA00023136"/>
    </source>
</evidence>
<dbReference type="InterPro" id="IPR035251">
    <property type="entry name" value="ShlB_POTRA"/>
</dbReference>
<sequence length="213" mass="23395">MPLRQEAEHQFQLQTQRQKALDKQLMPPVPDVQLSVPGGASSGGIFPDETPCFKIEQVSVTGQEMLPHWVPVQRLADQAVGHCLGIEGINRLVTGIQNRLIRHGWITSRVLVPEQDLSTGTLRLIVLPGKVQDVIFTDDSSQYATLYTAMPAHSGNLLDLRDIEQGLENLQRLPTVHASMEMLPGEAPGETRIAVGGQSILDRSEPSEKPCKP</sequence>
<dbReference type="Pfam" id="PF17287">
    <property type="entry name" value="POTRA_3"/>
    <property type="match status" value="1"/>
</dbReference>
<dbReference type="PANTHER" id="PTHR34597:SF3">
    <property type="entry name" value="OUTER MEMBRANE TRANSPORTER CDIB"/>
    <property type="match status" value="1"/>
</dbReference>